<evidence type="ECO:0000256" key="8">
    <source>
        <dbReference type="ARBA" id="ARBA00023170"/>
    </source>
</evidence>
<dbReference type="PROSITE" id="PS51030">
    <property type="entry name" value="NUCLEAR_REC_DBD_2"/>
    <property type="match status" value="1"/>
</dbReference>
<dbReference type="GO" id="GO:0005634">
    <property type="term" value="C:nucleus"/>
    <property type="evidence" value="ECO:0007669"/>
    <property type="project" value="UniProtKB-SubCell"/>
</dbReference>
<dbReference type="EMBL" id="JARGEI010000001">
    <property type="protein sequence ID" value="KAJ8737253.1"/>
    <property type="molecule type" value="Genomic_DNA"/>
</dbReference>
<feature type="domain" description="Nuclear receptor" evidence="12">
    <location>
        <begin position="6"/>
        <end position="81"/>
    </location>
</feature>
<dbReference type="Proteomes" id="UP001231518">
    <property type="component" value="Chromosome 1"/>
</dbReference>
<dbReference type="InterPro" id="IPR000536">
    <property type="entry name" value="Nucl_hrmn_rcpt_lig-bd"/>
</dbReference>
<evidence type="ECO:0000313" key="15">
    <source>
        <dbReference type="Proteomes" id="UP001231518"/>
    </source>
</evidence>
<evidence type="ECO:0000256" key="5">
    <source>
        <dbReference type="ARBA" id="ARBA00023015"/>
    </source>
</evidence>
<feature type="compositionally biased region" description="Basic and acidic residues" evidence="11">
    <location>
        <begin position="221"/>
        <end position="238"/>
    </location>
</feature>
<dbReference type="GO" id="GO:0043565">
    <property type="term" value="F:sequence-specific DNA binding"/>
    <property type="evidence" value="ECO:0007669"/>
    <property type="project" value="InterPro"/>
</dbReference>
<keyword evidence="6 10" id="KW-0238">DNA-binding</keyword>
<reference evidence="14" key="1">
    <citation type="submission" date="2023-03" db="EMBL/GenBank/DDBJ databases">
        <title>Chromosome-level genomes of two armyworms, Mythimna separata and Mythimna loreyi, provide insights into the biosynthesis and reception of sex pheromones.</title>
        <authorList>
            <person name="Zhao H."/>
        </authorList>
    </citation>
    <scope>NUCLEOTIDE SEQUENCE</scope>
    <source>
        <strain evidence="14">BeijingLab</strain>
        <tissue evidence="14">Pupa</tissue>
    </source>
</reference>
<evidence type="ECO:0000256" key="2">
    <source>
        <dbReference type="ARBA" id="ARBA00022723"/>
    </source>
</evidence>
<dbReference type="SUPFAM" id="SSF57716">
    <property type="entry name" value="Glucocorticoid receptor-like (DNA-binding domain)"/>
    <property type="match status" value="1"/>
</dbReference>
<evidence type="ECO:0000256" key="3">
    <source>
        <dbReference type="ARBA" id="ARBA00022771"/>
    </source>
</evidence>
<dbReference type="PANTHER" id="PTHR24083">
    <property type="entry name" value="NUCLEAR HORMONE RECEPTOR"/>
    <property type="match status" value="1"/>
</dbReference>
<dbReference type="InterPro" id="IPR013088">
    <property type="entry name" value="Znf_NHR/GATA"/>
</dbReference>
<dbReference type="FunFam" id="3.30.50.10:FF:000058">
    <property type="entry name" value="Nuclear Hormone Receptor family"/>
    <property type="match status" value="1"/>
</dbReference>
<dbReference type="InterPro" id="IPR050274">
    <property type="entry name" value="Nuclear_hormone_rcpt_NR2"/>
</dbReference>
<evidence type="ECO:0000256" key="11">
    <source>
        <dbReference type="SAM" id="MobiDB-lite"/>
    </source>
</evidence>
<dbReference type="AlphaFoldDB" id="A0AAD7Z1Q2"/>
<keyword evidence="15" id="KW-1185">Reference proteome</keyword>
<dbReference type="PROSITE" id="PS51843">
    <property type="entry name" value="NR_LBD"/>
    <property type="match status" value="1"/>
</dbReference>
<dbReference type="Pfam" id="PF00104">
    <property type="entry name" value="Hormone_recep"/>
    <property type="match status" value="1"/>
</dbReference>
<evidence type="ECO:0000256" key="4">
    <source>
        <dbReference type="ARBA" id="ARBA00022833"/>
    </source>
</evidence>
<dbReference type="Gene3D" id="1.10.565.10">
    <property type="entry name" value="Retinoid X Receptor"/>
    <property type="match status" value="1"/>
</dbReference>
<dbReference type="CDD" id="cd07164">
    <property type="entry name" value="NR_DBD_PNR_like_1"/>
    <property type="match status" value="1"/>
</dbReference>
<evidence type="ECO:0000256" key="1">
    <source>
        <dbReference type="ARBA" id="ARBA00004123"/>
    </source>
</evidence>
<dbReference type="PRINTS" id="PR00047">
    <property type="entry name" value="STROIDFINGER"/>
</dbReference>
<dbReference type="GO" id="GO:0003700">
    <property type="term" value="F:DNA-binding transcription factor activity"/>
    <property type="evidence" value="ECO:0007669"/>
    <property type="project" value="InterPro"/>
</dbReference>
<evidence type="ECO:0000259" key="12">
    <source>
        <dbReference type="PROSITE" id="PS51030"/>
    </source>
</evidence>
<dbReference type="PROSITE" id="PS00031">
    <property type="entry name" value="NUCLEAR_REC_DBD_1"/>
    <property type="match status" value="1"/>
</dbReference>
<keyword evidence="9 10" id="KW-0539">Nucleus</keyword>
<protein>
    <submittedName>
        <fullName evidence="14">Uncharacterized protein</fullName>
    </submittedName>
</protein>
<sequence length="520" mass="58869">METKPETLCRVCGDKASGKHYGVPSCDGCRGFFKRSIRRNLDYVCKENGRCVVDVTRRNQCQACRFSKCLRVNMKKDAVQHERAPRPSVAAQHQLALQKLGYSLTRQQPFLPAPAPLALSAFPPLHAYNGLVSLPDASVHNSFLDRSSFQDFPPSRLPDSMSSDAPQLNPLLGTHVSPLSPLNPFKIPLFSTSLHYPVPHPAYIPTNILYPPVIAAGSSHSLEKKPDSQHSEKIKEDEVSSSEEACKIDCQIDPTDNEDTRKATPHSPSSFEPPAHIVSKMPERRPSEYKPYTFVDYLNDRHKTIHVIDSNKGSLDGITEMTSTFKKYCFDTWKLDEELCGPAAKILVVSIKWLHGVGPFVHMKPSEQTSLLRSKWKELFILTAAEYSFYFEEENEVSTVSTKQPHFEDEVKKLTYLLKRLSQCRLDRSEYDWIKSTLLFRTESTENTSAHMEVLQEQFLVLLQKHCAAKDSTRFGRLMLLLPSICCTAHKDTLKHLLFPSSSLDDIHSVLSRILLYTSM</sequence>
<keyword evidence="2 10" id="KW-0479">Metal-binding</keyword>
<evidence type="ECO:0000313" key="14">
    <source>
        <dbReference type="EMBL" id="KAJ8737253.1"/>
    </source>
</evidence>
<evidence type="ECO:0000256" key="9">
    <source>
        <dbReference type="ARBA" id="ARBA00023242"/>
    </source>
</evidence>
<evidence type="ECO:0000259" key="13">
    <source>
        <dbReference type="PROSITE" id="PS51843"/>
    </source>
</evidence>
<dbReference type="SMART" id="SM00399">
    <property type="entry name" value="ZnF_C4"/>
    <property type="match status" value="1"/>
</dbReference>
<dbReference type="InterPro" id="IPR035500">
    <property type="entry name" value="NHR-like_dom_sf"/>
</dbReference>
<proteinExistence type="inferred from homology"/>
<evidence type="ECO:0000256" key="6">
    <source>
        <dbReference type="ARBA" id="ARBA00023125"/>
    </source>
</evidence>
<accession>A0AAD7Z1Q2</accession>
<dbReference type="PRINTS" id="PR00398">
    <property type="entry name" value="STRDHORMONER"/>
</dbReference>
<keyword evidence="4 10" id="KW-0862">Zinc</keyword>
<dbReference type="SMART" id="SM00430">
    <property type="entry name" value="HOLI"/>
    <property type="match status" value="1"/>
</dbReference>
<gene>
    <name evidence="14" type="ORF">PYW07_000524</name>
</gene>
<evidence type="ECO:0000256" key="7">
    <source>
        <dbReference type="ARBA" id="ARBA00023163"/>
    </source>
</evidence>
<name>A0AAD7Z1Q2_MYTSE</name>
<feature type="domain" description="NR LBD" evidence="13">
    <location>
        <begin position="303"/>
        <end position="518"/>
    </location>
</feature>
<comment type="subcellular location">
    <subcellularLocation>
        <location evidence="1 10">Nucleus</location>
    </subcellularLocation>
</comment>
<dbReference type="InterPro" id="IPR001723">
    <property type="entry name" value="Nuclear_hrmn_rcpt"/>
</dbReference>
<dbReference type="InterPro" id="IPR001628">
    <property type="entry name" value="Znf_hrmn_rcpt"/>
</dbReference>
<keyword evidence="5 10" id="KW-0805">Transcription regulation</keyword>
<dbReference type="Gene3D" id="3.30.50.10">
    <property type="entry name" value="Erythroid Transcription Factor GATA-1, subunit A"/>
    <property type="match status" value="1"/>
</dbReference>
<dbReference type="GO" id="GO:0008270">
    <property type="term" value="F:zinc ion binding"/>
    <property type="evidence" value="ECO:0007669"/>
    <property type="project" value="UniProtKB-KW"/>
</dbReference>
<feature type="region of interest" description="Disordered" evidence="11">
    <location>
        <begin position="219"/>
        <end position="276"/>
    </location>
</feature>
<keyword evidence="7 10" id="KW-0804">Transcription</keyword>
<dbReference type="SUPFAM" id="SSF48508">
    <property type="entry name" value="Nuclear receptor ligand-binding domain"/>
    <property type="match status" value="1"/>
</dbReference>
<dbReference type="Pfam" id="PF00105">
    <property type="entry name" value="zf-C4"/>
    <property type="match status" value="1"/>
</dbReference>
<comment type="caution">
    <text evidence="14">The sequence shown here is derived from an EMBL/GenBank/DDBJ whole genome shotgun (WGS) entry which is preliminary data.</text>
</comment>
<keyword evidence="3 10" id="KW-0863">Zinc-finger</keyword>
<comment type="similarity">
    <text evidence="10">Belongs to the nuclear hormone receptor family.</text>
</comment>
<keyword evidence="8 10" id="KW-0675">Receptor</keyword>
<evidence type="ECO:0000256" key="10">
    <source>
        <dbReference type="RuleBase" id="RU004334"/>
    </source>
</evidence>
<organism evidence="14 15">
    <name type="scientific">Mythimna separata</name>
    <name type="common">Oriental armyworm</name>
    <name type="synonym">Pseudaletia separata</name>
    <dbReference type="NCBI Taxonomy" id="271217"/>
    <lineage>
        <taxon>Eukaryota</taxon>
        <taxon>Metazoa</taxon>
        <taxon>Ecdysozoa</taxon>
        <taxon>Arthropoda</taxon>
        <taxon>Hexapoda</taxon>
        <taxon>Insecta</taxon>
        <taxon>Pterygota</taxon>
        <taxon>Neoptera</taxon>
        <taxon>Endopterygota</taxon>
        <taxon>Lepidoptera</taxon>
        <taxon>Glossata</taxon>
        <taxon>Ditrysia</taxon>
        <taxon>Noctuoidea</taxon>
        <taxon>Noctuidae</taxon>
        <taxon>Noctuinae</taxon>
        <taxon>Hadenini</taxon>
        <taxon>Mythimna</taxon>
    </lineage>
</organism>